<protein>
    <recommendedName>
        <fullName evidence="15">ATP-dependent zinc metalloprotease FtsH</fullName>
        <ecNumber evidence="15">3.4.24.-</ecNumber>
    </recommendedName>
</protein>
<dbReference type="EC" id="3.4.24.-" evidence="15"/>
<comment type="caution">
    <text evidence="20">The sequence shown here is derived from an EMBL/GenBank/DDBJ whole genome shotgun (WGS) entry which is preliminary data.</text>
</comment>
<evidence type="ECO:0000256" key="1">
    <source>
        <dbReference type="ARBA" id="ARBA00004370"/>
    </source>
</evidence>
<evidence type="ECO:0000256" key="11">
    <source>
        <dbReference type="ARBA" id="ARBA00022989"/>
    </source>
</evidence>
<dbReference type="InterPro" id="IPR005936">
    <property type="entry name" value="FtsH"/>
</dbReference>
<feature type="binding site" evidence="15">
    <location>
        <begin position="213"/>
        <end position="220"/>
    </location>
    <ligand>
        <name>ATP</name>
        <dbReference type="ChEBI" id="CHEBI:30616"/>
    </ligand>
</feature>
<dbReference type="InterPro" id="IPR011546">
    <property type="entry name" value="Pept_M41_FtsH_extracell"/>
</dbReference>
<evidence type="ECO:0000256" key="12">
    <source>
        <dbReference type="ARBA" id="ARBA00023049"/>
    </source>
</evidence>
<dbReference type="GO" id="GO:0016887">
    <property type="term" value="F:ATP hydrolysis activity"/>
    <property type="evidence" value="ECO:0007669"/>
    <property type="project" value="UniProtKB-UniRule"/>
</dbReference>
<dbReference type="GO" id="GO:0005886">
    <property type="term" value="C:plasma membrane"/>
    <property type="evidence" value="ECO:0007669"/>
    <property type="project" value="UniProtKB-SubCell"/>
</dbReference>
<keyword evidence="11 15" id="KW-1133">Transmembrane helix</keyword>
<comment type="similarity">
    <text evidence="2 15">In the C-terminal section; belongs to the peptidase M41 family.</text>
</comment>
<evidence type="ECO:0000256" key="3">
    <source>
        <dbReference type="ARBA" id="ARBA00022475"/>
    </source>
</evidence>
<evidence type="ECO:0000256" key="2">
    <source>
        <dbReference type="ARBA" id="ARBA00010044"/>
    </source>
</evidence>
<evidence type="ECO:0000259" key="19">
    <source>
        <dbReference type="SMART" id="SM00382"/>
    </source>
</evidence>
<dbReference type="InterPro" id="IPR027417">
    <property type="entry name" value="P-loop_NTPase"/>
</dbReference>
<dbReference type="Pfam" id="PF06480">
    <property type="entry name" value="FtsH_ext"/>
    <property type="match status" value="1"/>
</dbReference>
<evidence type="ECO:0000256" key="6">
    <source>
        <dbReference type="ARBA" id="ARBA00022723"/>
    </source>
</evidence>
<dbReference type="Gene3D" id="1.20.58.760">
    <property type="entry name" value="Peptidase M41"/>
    <property type="match status" value="1"/>
</dbReference>
<evidence type="ECO:0000256" key="16">
    <source>
        <dbReference type="RuleBase" id="RU003651"/>
    </source>
</evidence>
<evidence type="ECO:0000256" key="5">
    <source>
        <dbReference type="ARBA" id="ARBA00022692"/>
    </source>
</evidence>
<evidence type="ECO:0000256" key="15">
    <source>
        <dbReference type="HAMAP-Rule" id="MF_01458"/>
    </source>
</evidence>
<dbReference type="InterPro" id="IPR003959">
    <property type="entry name" value="ATPase_AAA_core"/>
</dbReference>
<dbReference type="GO" id="GO:0004222">
    <property type="term" value="F:metalloendopeptidase activity"/>
    <property type="evidence" value="ECO:0007669"/>
    <property type="project" value="InterPro"/>
</dbReference>
<dbReference type="Pfam" id="PF00004">
    <property type="entry name" value="AAA"/>
    <property type="match status" value="1"/>
</dbReference>
<dbReference type="HAMAP" id="MF_01458">
    <property type="entry name" value="FtsH"/>
    <property type="match status" value="1"/>
</dbReference>
<keyword evidence="3 15" id="KW-1003">Cell membrane</keyword>
<keyword evidence="21" id="KW-1185">Reference proteome</keyword>
<dbReference type="SUPFAM" id="SSF52540">
    <property type="entry name" value="P-loop containing nucleoside triphosphate hydrolases"/>
    <property type="match status" value="1"/>
</dbReference>
<dbReference type="InterPro" id="IPR003593">
    <property type="entry name" value="AAA+_ATPase"/>
</dbReference>
<evidence type="ECO:0000313" key="21">
    <source>
        <dbReference type="Proteomes" id="UP001226762"/>
    </source>
</evidence>
<dbReference type="PANTHER" id="PTHR23076">
    <property type="entry name" value="METALLOPROTEASE M41 FTSH"/>
    <property type="match status" value="1"/>
</dbReference>
<sequence length="640" mass="69322">MPQFPPKTPGDGPDRPGWQALIVLALLAAFVLIVGLFAEPAQQGTRLPYSTLKTMIREGQVRTAELREHMIIVETKAPDATGNQSFRAVVPAQGDPDLLELLEVQGVEITATEPEDVSILTYMLPWILILGIYLWLQRRMMGGIAGGPRGVTGGLLGGRFSKPTTPTRKTTFDDVAGQDQAKREVAELVEFLRDPERFARVGAEVPHGVLLVGPPGTGKTLLAKALAGEADVPFFSTSGSEFIEIFVGVGAGRVRNMFEAARKAAPSIIFIDELDSVGRTRGTGLGGGHDEREQTLNQILAELDGFTEREAVVVLAATNRPDVLDPALLRPGRFDRHVTLNLPDRAARRAILDIHAKNLPLEDTSDLDQIAAGTPGFSGADLKNLLNEAAIGAARRDASLISRDDLDEARDKVMMGTVRTLAIRPEERHRLAVHEAGHTAVAYFTPDADPLYKVTIIPRGHALGGTHTLPEGERHTLDEDFLRTQLVTLLAGRAAERLFLGTVSSGADDDIRRATILARSMVARWGMTDELGPIDLRQSEDHPFLGRTIAQPRSHSDVTAAQVDQAITKLLKQAEAQAAETLSQNKAQVETLISQLEAKETLDFGEIQSCLDPARKVKQPEPSRHSVTKVPSVRHAGGPT</sequence>
<dbReference type="EMBL" id="JANHAX010000002">
    <property type="protein sequence ID" value="MDQ2089893.1"/>
    <property type="molecule type" value="Genomic_DNA"/>
</dbReference>
<dbReference type="SMART" id="SM00382">
    <property type="entry name" value="AAA"/>
    <property type="match status" value="1"/>
</dbReference>
<comment type="function">
    <text evidence="15">Acts as a processive, ATP-dependent zinc metallopeptidase for both cytoplasmic and membrane proteins. Plays a role in the quality control of integral membrane proteins.</text>
</comment>
<keyword evidence="13 15" id="KW-0472">Membrane</keyword>
<name>A0AAE3WDY4_9RHOB</name>
<keyword evidence="4 15" id="KW-0645">Protease</keyword>
<reference evidence="20" key="2">
    <citation type="submission" date="2023-02" db="EMBL/GenBank/DDBJ databases">
        <title>'Rhodoalgimonas zhirmunskyi' gen. nov., isolated from a red alga.</title>
        <authorList>
            <person name="Nedashkovskaya O.I."/>
            <person name="Otstavnykh N.Y."/>
            <person name="Bystritskaya E.P."/>
            <person name="Balabanova L.A."/>
            <person name="Isaeva M.P."/>
        </authorList>
    </citation>
    <scope>NUCLEOTIDE SEQUENCE</scope>
    <source>
        <strain evidence="20">KCTC 52189</strain>
    </source>
</reference>
<dbReference type="InterPro" id="IPR000642">
    <property type="entry name" value="Peptidase_M41"/>
</dbReference>
<feature type="transmembrane region" description="Helical" evidence="15">
    <location>
        <begin position="20"/>
        <end position="38"/>
    </location>
</feature>
<evidence type="ECO:0000256" key="18">
    <source>
        <dbReference type="SAM" id="MobiDB-lite"/>
    </source>
</evidence>
<organism evidence="20 21">
    <name type="scientific">Marimonas arenosa</name>
    <dbReference type="NCBI Taxonomy" id="1795305"/>
    <lineage>
        <taxon>Bacteria</taxon>
        <taxon>Pseudomonadati</taxon>
        <taxon>Pseudomonadota</taxon>
        <taxon>Alphaproteobacteria</taxon>
        <taxon>Rhodobacterales</taxon>
        <taxon>Paracoccaceae</taxon>
        <taxon>Marimonas</taxon>
    </lineage>
</organism>
<feature type="binding site" evidence="15">
    <location>
        <position position="510"/>
    </location>
    <ligand>
        <name>Zn(2+)</name>
        <dbReference type="ChEBI" id="CHEBI:29105"/>
        <note>catalytic</note>
    </ligand>
</feature>
<dbReference type="CDD" id="cd19501">
    <property type="entry name" value="RecA-like_FtsH"/>
    <property type="match status" value="1"/>
</dbReference>
<dbReference type="Proteomes" id="UP001226762">
    <property type="component" value="Unassembled WGS sequence"/>
</dbReference>
<keyword evidence="17" id="KW-0175">Coiled coil</keyword>
<keyword evidence="5 15" id="KW-0812">Transmembrane</keyword>
<comment type="subcellular location">
    <subcellularLocation>
        <location evidence="15">Cell membrane</location>
        <topology evidence="15">Multi-pass membrane protein</topology>
        <orientation evidence="15">Cytoplasmic side</orientation>
    </subcellularLocation>
    <subcellularLocation>
        <location evidence="1">Membrane</location>
    </subcellularLocation>
</comment>
<evidence type="ECO:0000256" key="8">
    <source>
        <dbReference type="ARBA" id="ARBA00022801"/>
    </source>
</evidence>
<dbReference type="GO" id="GO:0008270">
    <property type="term" value="F:zinc ion binding"/>
    <property type="evidence" value="ECO:0007669"/>
    <property type="project" value="UniProtKB-UniRule"/>
</dbReference>
<proteinExistence type="inferred from homology"/>
<reference evidence="20" key="1">
    <citation type="submission" date="2022-07" db="EMBL/GenBank/DDBJ databases">
        <authorList>
            <person name="Otstavnykh N."/>
            <person name="Isaeva M."/>
            <person name="Bystritskaya E."/>
        </authorList>
    </citation>
    <scope>NUCLEOTIDE SEQUENCE</scope>
    <source>
        <strain evidence="20">KCTC 52189</strain>
    </source>
</reference>
<evidence type="ECO:0000313" key="20">
    <source>
        <dbReference type="EMBL" id="MDQ2089893.1"/>
    </source>
</evidence>
<feature type="coiled-coil region" evidence="17">
    <location>
        <begin position="571"/>
        <end position="599"/>
    </location>
</feature>
<keyword evidence="12 15" id="KW-0482">Metalloprotease</keyword>
<keyword evidence="9 15" id="KW-0862">Zinc</keyword>
<feature type="compositionally biased region" description="Basic and acidic residues" evidence="18">
    <location>
        <begin position="614"/>
        <end position="624"/>
    </location>
</feature>
<dbReference type="GO" id="GO:0005524">
    <property type="term" value="F:ATP binding"/>
    <property type="evidence" value="ECO:0007669"/>
    <property type="project" value="UniProtKB-UniRule"/>
</dbReference>
<evidence type="ECO:0000256" key="17">
    <source>
        <dbReference type="SAM" id="Coils"/>
    </source>
</evidence>
<dbReference type="Pfam" id="PF17862">
    <property type="entry name" value="AAA_lid_3"/>
    <property type="match status" value="1"/>
</dbReference>
<dbReference type="Gene3D" id="3.40.50.300">
    <property type="entry name" value="P-loop containing nucleotide triphosphate hydrolases"/>
    <property type="match status" value="1"/>
</dbReference>
<comment type="cofactor">
    <cofactor evidence="15">
        <name>Zn(2+)</name>
        <dbReference type="ChEBI" id="CHEBI:29105"/>
    </cofactor>
    <text evidence="15">Binds 1 zinc ion per subunit.</text>
</comment>
<feature type="domain" description="AAA+ ATPase" evidence="19">
    <location>
        <begin position="205"/>
        <end position="344"/>
    </location>
</feature>
<dbReference type="AlphaFoldDB" id="A0AAE3WDY4"/>
<evidence type="ECO:0000256" key="7">
    <source>
        <dbReference type="ARBA" id="ARBA00022741"/>
    </source>
</evidence>
<comment type="subunit">
    <text evidence="15">Homohexamer.</text>
</comment>
<dbReference type="InterPro" id="IPR037219">
    <property type="entry name" value="Peptidase_M41-like"/>
</dbReference>
<accession>A0AAE3WDY4</accession>
<dbReference type="RefSeq" id="WP_306735162.1">
    <property type="nucleotide sequence ID" value="NZ_JANHAX010000002.1"/>
</dbReference>
<dbReference type="FunFam" id="1.20.58.760:FF:000001">
    <property type="entry name" value="ATP-dependent zinc metalloprotease FtsH"/>
    <property type="match status" value="1"/>
</dbReference>
<dbReference type="GO" id="GO:0006508">
    <property type="term" value="P:proteolysis"/>
    <property type="evidence" value="ECO:0007669"/>
    <property type="project" value="UniProtKB-KW"/>
</dbReference>
<dbReference type="FunFam" id="1.10.8.60:FF:000001">
    <property type="entry name" value="ATP-dependent zinc metalloprotease FtsH"/>
    <property type="match status" value="1"/>
</dbReference>
<feature type="active site" evidence="15">
    <location>
        <position position="435"/>
    </location>
</feature>
<dbReference type="InterPro" id="IPR003960">
    <property type="entry name" value="ATPase_AAA_CS"/>
</dbReference>
<dbReference type="FunFam" id="3.40.50.300:FF:000001">
    <property type="entry name" value="ATP-dependent zinc metalloprotease FtsH"/>
    <property type="match status" value="1"/>
</dbReference>
<evidence type="ECO:0000256" key="9">
    <source>
        <dbReference type="ARBA" id="ARBA00022833"/>
    </source>
</evidence>
<dbReference type="Gene3D" id="3.30.720.210">
    <property type="match status" value="1"/>
</dbReference>
<evidence type="ECO:0000256" key="13">
    <source>
        <dbReference type="ARBA" id="ARBA00023136"/>
    </source>
</evidence>
<comment type="similarity">
    <text evidence="16">Belongs to the AAA ATPase family.</text>
</comment>
<feature type="region of interest" description="Disordered" evidence="18">
    <location>
        <begin position="614"/>
        <end position="640"/>
    </location>
</feature>
<dbReference type="PANTHER" id="PTHR23076:SF97">
    <property type="entry name" value="ATP-DEPENDENT ZINC METALLOPROTEASE YME1L1"/>
    <property type="match status" value="1"/>
</dbReference>
<dbReference type="InterPro" id="IPR041569">
    <property type="entry name" value="AAA_lid_3"/>
</dbReference>
<keyword evidence="6 15" id="KW-0479">Metal-binding</keyword>
<feature type="transmembrane region" description="Helical" evidence="15">
    <location>
        <begin position="119"/>
        <end position="136"/>
    </location>
</feature>
<dbReference type="NCBIfam" id="TIGR01241">
    <property type="entry name" value="FtsH_fam"/>
    <property type="match status" value="1"/>
</dbReference>
<dbReference type="PROSITE" id="PS00674">
    <property type="entry name" value="AAA"/>
    <property type="match status" value="1"/>
</dbReference>
<dbReference type="SUPFAM" id="SSF140990">
    <property type="entry name" value="FtsH protease domain-like"/>
    <property type="match status" value="1"/>
</dbReference>
<keyword evidence="8 15" id="KW-0378">Hydrolase</keyword>
<feature type="binding site" evidence="15">
    <location>
        <position position="438"/>
    </location>
    <ligand>
        <name>Zn(2+)</name>
        <dbReference type="ChEBI" id="CHEBI:29105"/>
        <note>catalytic</note>
    </ligand>
</feature>
<dbReference type="Pfam" id="PF01434">
    <property type="entry name" value="Peptidase_M41"/>
    <property type="match status" value="1"/>
</dbReference>
<dbReference type="GO" id="GO:0030163">
    <property type="term" value="P:protein catabolic process"/>
    <property type="evidence" value="ECO:0007669"/>
    <property type="project" value="UniProtKB-UniRule"/>
</dbReference>
<keyword evidence="10 15" id="KW-0067">ATP-binding</keyword>
<keyword evidence="7 15" id="KW-0547">Nucleotide-binding</keyword>
<gene>
    <name evidence="15 20" type="primary">ftsH</name>
    <name evidence="20" type="ORF">NO357_08300</name>
</gene>
<feature type="binding site" evidence="15">
    <location>
        <position position="434"/>
    </location>
    <ligand>
        <name>Zn(2+)</name>
        <dbReference type="ChEBI" id="CHEBI:29105"/>
        <note>catalytic</note>
    </ligand>
</feature>
<evidence type="ECO:0000256" key="4">
    <source>
        <dbReference type="ARBA" id="ARBA00022670"/>
    </source>
</evidence>
<dbReference type="Gene3D" id="1.10.8.60">
    <property type="match status" value="1"/>
</dbReference>
<evidence type="ECO:0000256" key="10">
    <source>
        <dbReference type="ARBA" id="ARBA00022840"/>
    </source>
</evidence>
<comment type="similarity">
    <text evidence="14 15">In the central section; belongs to the AAA ATPase family.</text>
</comment>
<dbReference type="GO" id="GO:0004176">
    <property type="term" value="F:ATP-dependent peptidase activity"/>
    <property type="evidence" value="ECO:0007669"/>
    <property type="project" value="InterPro"/>
</dbReference>
<evidence type="ECO:0000256" key="14">
    <source>
        <dbReference type="ARBA" id="ARBA00061570"/>
    </source>
</evidence>